<protein>
    <submittedName>
        <fullName evidence="10">Geranylgeranyl transferase type-1 subunit beta</fullName>
    </submittedName>
</protein>
<dbReference type="Proteomes" id="UP000321518">
    <property type="component" value="Unassembled WGS sequence"/>
</dbReference>
<sequence>MKSAGTSSAPPAALLAKQHALFALRHVKYLPTAYQAEDASRMTLAYFCLASLALLPASTVSTADPSLSALQVLLKPAQRDGFIDWVYEQQAAEGGFRGSDSLAAARHFEAEAGPSKSAFPSLDPPNLIQTYTALLILGLLDDDFKRIDRQGLLRLIGACQTADGSFLQFPGCPEAGDPRSTYSVFAVASVLNDWSTIDVDLALDFLNRCRRYEGGFAQQPGLEANAGPTYCAIACFKLASRLGDLAEPEALLRWLVDRHVRPPPPEPSESSDQDEKEEPEGPARDPNDAAGFQGRANKPTDACYSFWNTGALTLLLPAISLNLSIDEVLDPALDQTWLLDCQHKVYGGIAREPGARPDVYHTYLSLAALALGDVDVTVLGMRRLDAGWNVPVEVAERMRSKLWKER</sequence>
<keyword evidence="3" id="KW-0637">Prenyltransferase</keyword>
<dbReference type="InterPro" id="IPR001330">
    <property type="entry name" value="Prenyltrans"/>
</dbReference>
<evidence type="ECO:0000259" key="9">
    <source>
        <dbReference type="Pfam" id="PF00432"/>
    </source>
</evidence>
<feature type="compositionally biased region" description="Acidic residues" evidence="8">
    <location>
        <begin position="269"/>
        <end position="278"/>
    </location>
</feature>
<evidence type="ECO:0000256" key="4">
    <source>
        <dbReference type="ARBA" id="ARBA00022679"/>
    </source>
</evidence>
<dbReference type="GO" id="GO:0004662">
    <property type="term" value="F:CAAX-protein geranylgeranyltransferase activity"/>
    <property type="evidence" value="ECO:0007669"/>
    <property type="project" value="TreeGrafter"/>
</dbReference>
<evidence type="ECO:0000256" key="8">
    <source>
        <dbReference type="SAM" id="MobiDB-lite"/>
    </source>
</evidence>
<dbReference type="EMBL" id="BJWK01000003">
    <property type="protein sequence ID" value="GEM07421.1"/>
    <property type="molecule type" value="Genomic_DNA"/>
</dbReference>
<comment type="similarity">
    <text evidence="2">Belongs to the protein prenyltransferase subunit beta family.</text>
</comment>
<evidence type="ECO:0000256" key="2">
    <source>
        <dbReference type="ARBA" id="ARBA00010497"/>
    </source>
</evidence>
<accession>A0A511KAQ4</accession>
<comment type="caution">
    <text evidence="10">The sequence shown here is derived from an EMBL/GenBank/DDBJ whole genome shotgun (WGS) entry which is preliminary data.</text>
</comment>
<feature type="region of interest" description="Disordered" evidence="8">
    <location>
        <begin position="259"/>
        <end position="294"/>
    </location>
</feature>
<dbReference type="PANTHER" id="PTHR11774">
    <property type="entry name" value="GERANYLGERANYL TRANSFERASE TYPE BETA SUBUNIT"/>
    <property type="match status" value="1"/>
</dbReference>
<dbReference type="SUPFAM" id="SSF48239">
    <property type="entry name" value="Terpenoid cyclases/Protein prenyltransferases"/>
    <property type="match status" value="1"/>
</dbReference>
<dbReference type="GO" id="GO:0046872">
    <property type="term" value="F:metal ion binding"/>
    <property type="evidence" value="ECO:0007669"/>
    <property type="project" value="UniProtKB-KW"/>
</dbReference>
<keyword evidence="7" id="KW-0862">Zinc</keyword>
<feature type="domain" description="Prenyltransferase alpha-alpha toroid" evidence="9">
    <location>
        <begin position="14"/>
        <end position="372"/>
    </location>
</feature>
<evidence type="ECO:0000256" key="5">
    <source>
        <dbReference type="ARBA" id="ARBA00022723"/>
    </source>
</evidence>
<organism evidence="10 11">
    <name type="scientific">Rhodotorula toruloides</name>
    <name type="common">Yeast</name>
    <name type="synonym">Rhodosporidium toruloides</name>
    <dbReference type="NCBI Taxonomy" id="5286"/>
    <lineage>
        <taxon>Eukaryota</taxon>
        <taxon>Fungi</taxon>
        <taxon>Dikarya</taxon>
        <taxon>Basidiomycota</taxon>
        <taxon>Pucciniomycotina</taxon>
        <taxon>Microbotryomycetes</taxon>
        <taxon>Sporidiobolales</taxon>
        <taxon>Sporidiobolaceae</taxon>
        <taxon>Rhodotorula</taxon>
    </lineage>
</organism>
<evidence type="ECO:0000256" key="7">
    <source>
        <dbReference type="ARBA" id="ARBA00022833"/>
    </source>
</evidence>
<dbReference type="AlphaFoldDB" id="A0A511KAQ4"/>
<keyword evidence="6" id="KW-0677">Repeat</keyword>
<evidence type="ECO:0000313" key="11">
    <source>
        <dbReference type="Proteomes" id="UP000321518"/>
    </source>
</evidence>
<dbReference type="PANTHER" id="PTHR11774:SF4">
    <property type="entry name" value="GERANYLGERANYL TRANSFERASE TYPE-1 SUBUNIT BETA"/>
    <property type="match status" value="1"/>
</dbReference>
<evidence type="ECO:0000256" key="3">
    <source>
        <dbReference type="ARBA" id="ARBA00022602"/>
    </source>
</evidence>
<dbReference type="Pfam" id="PF00432">
    <property type="entry name" value="Prenyltrans"/>
    <property type="match status" value="1"/>
</dbReference>
<keyword evidence="4 10" id="KW-0808">Transferase</keyword>
<dbReference type="OrthoDB" id="24893at2759"/>
<name>A0A511KAQ4_RHOTO</name>
<dbReference type="InterPro" id="IPR008930">
    <property type="entry name" value="Terpenoid_cyclase/PrenylTrfase"/>
</dbReference>
<comment type="cofactor">
    <cofactor evidence="1">
        <name>Zn(2+)</name>
        <dbReference type="ChEBI" id="CHEBI:29105"/>
    </cofactor>
</comment>
<dbReference type="GO" id="GO:0005953">
    <property type="term" value="C:CAAX-protein geranylgeranyltransferase complex"/>
    <property type="evidence" value="ECO:0007669"/>
    <property type="project" value="TreeGrafter"/>
</dbReference>
<proteinExistence type="inferred from homology"/>
<evidence type="ECO:0000313" key="10">
    <source>
        <dbReference type="EMBL" id="GEM07421.1"/>
    </source>
</evidence>
<gene>
    <name evidence="10" type="ORF">Rt10032_c03g1438</name>
</gene>
<evidence type="ECO:0000256" key="1">
    <source>
        <dbReference type="ARBA" id="ARBA00001947"/>
    </source>
</evidence>
<keyword evidence="5" id="KW-0479">Metal-binding</keyword>
<dbReference type="Gene3D" id="1.50.10.20">
    <property type="match status" value="1"/>
</dbReference>
<dbReference type="InterPro" id="IPR045089">
    <property type="entry name" value="PGGT1B-like"/>
</dbReference>
<evidence type="ECO:0000256" key="6">
    <source>
        <dbReference type="ARBA" id="ARBA00022737"/>
    </source>
</evidence>
<reference evidence="10 11" key="1">
    <citation type="submission" date="2019-07" db="EMBL/GenBank/DDBJ databases">
        <title>Rhodotorula toruloides NBRC10032 genome sequencing.</title>
        <authorList>
            <person name="Shida Y."/>
            <person name="Takaku H."/>
            <person name="Ogasawara W."/>
            <person name="Mori K."/>
        </authorList>
    </citation>
    <scope>NUCLEOTIDE SEQUENCE [LARGE SCALE GENOMIC DNA]</scope>
    <source>
        <strain evidence="10 11">NBRC10032</strain>
    </source>
</reference>